<proteinExistence type="predicted"/>
<dbReference type="Proteomes" id="UP000885826">
    <property type="component" value="Unassembled WGS sequence"/>
</dbReference>
<gene>
    <name evidence="3" type="ORF">ENI34_02290</name>
</gene>
<dbReference type="NCBIfam" id="TIGR02175">
    <property type="entry name" value="PorC_KorC"/>
    <property type="match status" value="1"/>
</dbReference>
<dbReference type="InterPro" id="IPR011894">
    <property type="entry name" value="PorC_KorC"/>
</dbReference>
<dbReference type="InterPro" id="IPR002869">
    <property type="entry name" value="Pyrv_flavodox_OxRed_cen"/>
</dbReference>
<dbReference type="PANTHER" id="PTHR42730">
    <property type="entry name" value="2-OXOGLUTARATE SYNTHASE SUBUNIT KORC"/>
    <property type="match status" value="1"/>
</dbReference>
<dbReference type="Gene3D" id="3.40.920.10">
    <property type="entry name" value="Pyruvate-ferredoxin oxidoreductase, PFOR, domain III"/>
    <property type="match status" value="1"/>
</dbReference>
<organism evidence="3 4">
    <name type="scientific">candidate division WOR-3 bacterium</name>
    <dbReference type="NCBI Taxonomy" id="2052148"/>
    <lineage>
        <taxon>Bacteria</taxon>
        <taxon>Bacteria division WOR-3</taxon>
    </lineage>
</organism>
<dbReference type="SUPFAM" id="SSF53323">
    <property type="entry name" value="Pyruvate-ferredoxin oxidoreductase, PFOR, domain III"/>
    <property type="match status" value="1"/>
</dbReference>
<comment type="caution">
    <text evidence="3">The sequence shown here is derived from an EMBL/GenBank/DDBJ whole genome shotgun (WGS) entry which is preliminary data.</text>
</comment>
<dbReference type="AlphaFoldDB" id="A0A9C9EL41"/>
<sequence length="184" mass="20047">MAEIRFAGYGGQGIIRSGIIAGRAASIYDNKFATMSQSFGPEARGGACSSQLVVSENKVLYPYVTKSDVLVAMSQEGYNKFEEELSDDGILLIDEDLVKLKSPRARIKVFAIPATRFAEELGKKIVANVVMLGFFTAVTDVVSYEAMKKAIPESVPEKAVELNLQAFEKGYTYGKEQLARVGKS</sequence>
<dbReference type="GO" id="GO:0016625">
    <property type="term" value="F:oxidoreductase activity, acting on the aldehyde or oxo group of donors, iron-sulfur protein as acceptor"/>
    <property type="evidence" value="ECO:0007669"/>
    <property type="project" value="InterPro"/>
</dbReference>
<reference evidence="3" key="1">
    <citation type="journal article" date="2020" name="mSystems">
        <title>Genome- and Community-Level Interaction Insights into Carbon Utilization and Element Cycling Functions of Hydrothermarchaeota in Hydrothermal Sediment.</title>
        <authorList>
            <person name="Zhou Z."/>
            <person name="Liu Y."/>
            <person name="Xu W."/>
            <person name="Pan J."/>
            <person name="Luo Z.H."/>
            <person name="Li M."/>
        </authorList>
    </citation>
    <scope>NUCLEOTIDE SEQUENCE</scope>
    <source>
        <strain evidence="3">HyVt-388</strain>
    </source>
</reference>
<name>A0A9C9EL41_UNCW3</name>
<dbReference type="PANTHER" id="PTHR42730:SF1">
    <property type="entry name" value="2-OXOGLUTARATE SYNTHASE SUBUNIT KORC"/>
    <property type="match status" value="1"/>
</dbReference>
<dbReference type="EMBL" id="DRIG01000027">
    <property type="protein sequence ID" value="HEC77955.1"/>
    <property type="molecule type" value="Genomic_DNA"/>
</dbReference>
<dbReference type="InterPro" id="IPR019752">
    <property type="entry name" value="Pyrv/ketoisovalerate_OxRed_cat"/>
</dbReference>
<evidence type="ECO:0000259" key="2">
    <source>
        <dbReference type="Pfam" id="PF01558"/>
    </source>
</evidence>
<evidence type="ECO:0000313" key="4">
    <source>
        <dbReference type="Proteomes" id="UP000885826"/>
    </source>
</evidence>
<protein>
    <submittedName>
        <fullName evidence="3">Pyruvate ferredoxin oxidoreductase</fullName>
    </submittedName>
</protein>
<keyword evidence="1" id="KW-0560">Oxidoreductase</keyword>
<dbReference type="InterPro" id="IPR052554">
    <property type="entry name" value="2-oxoglutarate_synth_KorC"/>
</dbReference>
<feature type="domain" description="Pyruvate/ketoisovalerate oxidoreductase catalytic" evidence="2">
    <location>
        <begin position="10"/>
        <end position="171"/>
    </location>
</feature>
<accession>A0A9C9EL41</accession>
<dbReference type="Pfam" id="PF01558">
    <property type="entry name" value="POR"/>
    <property type="match status" value="1"/>
</dbReference>
<evidence type="ECO:0000256" key="1">
    <source>
        <dbReference type="ARBA" id="ARBA00023002"/>
    </source>
</evidence>
<evidence type="ECO:0000313" key="3">
    <source>
        <dbReference type="EMBL" id="HEC77955.1"/>
    </source>
</evidence>
<keyword evidence="3" id="KW-0670">Pyruvate</keyword>